<evidence type="ECO:0000313" key="9">
    <source>
        <dbReference type="Proteomes" id="UP001341840"/>
    </source>
</evidence>
<name>A0ABU6TA90_9FABA</name>
<dbReference type="EMBL" id="JASCZI010090725">
    <property type="protein sequence ID" value="MED6145635.1"/>
    <property type="molecule type" value="Genomic_DNA"/>
</dbReference>
<proteinExistence type="predicted"/>
<keyword evidence="4" id="KW-0804">Transcription</keyword>
<gene>
    <name evidence="8" type="ORF">PIB30_027202</name>
</gene>
<evidence type="ECO:0000256" key="2">
    <source>
        <dbReference type="ARBA" id="ARBA00023015"/>
    </source>
</evidence>
<reference evidence="8 9" key="1">
    <citation type="journal article" date="2023" name="Plants (Basel)">
        <title>Bridging the Gap: Combining Genomics and Transcriptomics Approaches to Understand Stylosanthes scabra, an Orphan Legume from the Brazilian Caatinga.</title>
        <authorList>
            <person name="Ferreira-Neto J.R.C."/>
            <person name="da Silva M.D."/>
            <person name="Binneck E."/>
            <person name="de Melo N.F."/>
            <person name="da Silva R.H."/>
            <person name="de Melo A.L.T.M."/>
            <person name="Pandolfi V."/>
            <person name="Bustamante F.O."/>
            <person name="Brasileiro-Vidal A.C."/>
            <person name="Benko-Iseppon A.M."/>
        </authorList>
    </citation>
    <scope>NUCLEOTIDE SEQUENCE [LARGE SCALE GENOMIC DNA]</scope>
    <source>
        <tissue evidence="8">Leaves</tissue>
    </source>
</reference>
<dbReference type="PANTHER" id="PTHR31221:SF350">
    <property type="entry name" value="WRKY TRANSCRIPTION FACTOR 48-RELATED"/>
    <property type="match status" value="1"/>
</dbReference>
<accession>A0ABU6TA90</accession>
<keyword evidence="9" id="KW-1185">Reference proteome</keyword>
<feature type="compositionally biased region" description="Polar residues" evidence="6">
    <location>
        <begin position="111"/>
        <end position="127"/>
    </location>
</feature>
<sequence length="380" mass="41097">MEEGKREKKIEEATTSTTTSTTMAFSDEIPITNTNTITTSSYPFSSIFDMMPLPLIPSSDQKTCSFSANGFIDLLALQDYTPSLFDWLPATTTTTTASGAPTPPHQALPSPASSNVPDCSEVLNTPASPNSSSISSSSNEGGVGGNNAEDQNGGKVDEHEAEDEEADADADAPKDKTKKQLKAKKKNQKKQREPRFAFMTKSEVDHLDDGYRWRKYGQKAVKNSPYPSRSYYRCTTSGCGVKKRVERSCDDPSIVVTTYEGQHTHPCPATSRAALAFMHEPPSSFTTIGSGPAAVLSSPHFLHQHFHHQPPPPPPPLIYNNNSTAITAGVESFVVQGDGEGSGSAASSSRLMMDQANFLRDNGLLQDIIVPSHIRNNIIQ</sequence>
<protein>
    <recommendedName>
        <fullName evidence="7">WRKY domain-containing protein</fullName>
    </recommendedName>
</protein>
<evidence type="ECO:0000256" key="5">
    <source>
        <dbReference type="ARBA" id="ARBA00023242"/>
    </source>
</evidence>
<keyword evidence="2" id="KW-0805">Transcription regulation</keyword>
<feature type="region of interest" description="Disordered" evidence="6">
    <location>
        <begin position="95"/>
        <end position="193"/>
    </location>
</feature>
<organism evidence="8 9">
    <name type="scientific">Stylosanthes scabra</name>
    <dbReference type="NCBI Taxonomy" id="79078"/>
    <lineage>
        <taxon>Eukaryota</taxon>
        <taxon>Viridiplantae</taxon>
        <taxon>Streptophyta</taxon>
        <taxon>Embryophyta</taxon>
        <taxon>Tracheophyta</taxon>
        <taxon>Spermatophyta</taxon>
        <taxon>Magnoliopsida</taxon>
        <taxon>eudicotyledons</taxon>
        <taxon>Gunneridae</taxon>
        <taxon>Pentapetalae</taxon>
        <taxon>rosids</taxon>
        <taxon>fabids</taxon>
        <taxon>Fabales</taxon>
        <taxon>Fabaceae</taxon>
        <taxon>Papilionoideae</taxon>
        <taxon>50 kb inversion clade</taxon>
        <taxon>dalbergioids sensu lato</taxon>
        <taxon>Dalbergieae</taxon>
        <taxon>Pterocarpus clade</taxon>
        <taxon>Stylosanthes</taxon>
    </lineage>
</organism>
<feature type="compositionally biased region" description="Acidic residues" evidence="6">
    <location>
        <begin position="159"/>
        <end position="170"/>
    </location>
</feature>
<dbReference type="Pfam" id="PF03106">
    <property type="entry name" value="WRKY"/>
    <property type="match status" value="1"/>
</dbReference>
<feature type="compositionally biased region" description="Basic residues" evidence="6">
    <location>
        <begin position="176"/>
        <end position="189"/>
    </location>
</feature>
<evidence type="ECO:0000313" key="8">
    <source>
        <dbReference type="EMBL" id="MED6145635.1"/>
    </source>
</evidence>
<evidence type="ECO:0000256" key="6">
    <source>
        <dbReference type="SAM" id="MobiDB-lite"/>
    </source>
</evidence>
<dbReference type="Gene3D" id="2.20.25.80">
    <property type="entry name" value="WRKY domain"/>
    <property type="match status" value="1"/>
</dbReference>
<dbReference type="Proteomes" id="UP001341840">
    <property type="component" value="Unassembled WGS sequence"/>
</dbReference>
<feature type="compositionally biased region" description="Low complexity" evidence="6">
    <location>
        <begin position="128"/>
        <end position="140"/>
    </location>
</feature>
<comment type="subcellular location">
    <subcellularLocation>
        <location evidence="1">Nucleus</location>
    </subcellularLocation>
</comment>
<evidence type="ECO:0000259" key="7">
    <source>
        <dbReference type="PROSITE" id="PS50811"/>
    </source>
</evidence>
<comment type="caution">
    <text evidence="8">The sequence shown here is derived from an EMBL/GenBank/DDBJ whole genome shotgun (WGS) entry which is preliminary data.</text>
</comment>
<dbReference type="SMART" id="SM00774">
    <property type="entry name" value="WRKY"/>
    <property type="match status" value="1"/>
</dbReference>
<dbReference type="SUPFAM" id="SSF118290">
    <property type="entry name" value="WRKY DNA-binding domain"/>
    <property type="match status" value="1"/>
</dbReference>
<feature type="compositionally biased region" description="Basic and acidic residues" evidence="6">
    <location>
        <begin position="1"/>
        <end position="12"/>
    </location>
</feature>
<keyword evidence="3" id="KW-0238">DNA-binding</keyword>
<feature type="domain" description="WRKY" evidence="7">
    <location>
        <begin position="202"/>
        <end position="268"/>
    </location>
</feature>
<dbReference type="PANTHER" id="PTHR31221">
    <property type="entry name" value="WRKY TRANSCRIPTION FACTOR PROTEIN 1-RELATED"/>
    <property type="match status" value="1"/>
</dbReference>
<feature type="region of interest" description="Disordered" evidence="6">
    <location>
        <begin position="1"/>
        <end position="20"/>
    </location>
</feature>
<dbReference type="InterPro" id="IPR003657">
    <property type="entry name" value="WRKY_dom"/>
</dbReference>
<dbReference type="InterPro" id="IPR044810">
    <property type="entry name" value="WRKY_plant"/>
</dbReference>
<keyword evidence="5" id="KW-0539">Nucleus</keyword>
<evidence type="ECO:0000256" key="4">
    <source>
        <dbReference type="ARBA" id="ARBA00023163"/>
    </source>
</evidence>
<evidence type="ECO:0000256" key="1">
    <source>
        <dbReference type="ARBA" id="ARBA00004123"/>
    </source>
</evidence>
<evidence type="ECO:0000256" key="3">
    <source>
        <dbReference type="ARBA" id="ARBA00023125"/>
    </source>
</evidence>
<dbReference type="InterPro" id="IPR036576">
    <property type="entry name" value="WRKY_dom_sf"/>
</dbReference>
<dbReference type="PROSITE" id="PS50811">
    <property type="entry name" value="WRKY"/>
    <property type="match status" value="1"/>
</dbReference>